<accession>A0A2D0NFU7</accession>
<organism evidence="2 3">
    <name type="scientific">Flavilitoribacter nigricans (strain ATCC 23147 / DSM 23189 / NBRC 102662 / NCIMB 1420 / SS-2)</name>
    <name type="common">Lewinella nigricans</name>
    <dbReference type="NCBI Taxonomy" id="1122177"/>
    <lineage>
        <taxon>Bacteria</taxon>
        <taxon>Pseudomonadati</taxon>
        <taxon>Bacteroidota</taxon>
        <taxon>Saprospiria</taxon>
        <taxon>Saprospirales</taxon>
        <taxon>Lewinellaceae</taxon>
        <taxon>Flavilitoribacter</taxon>
    </lineage>
</organism>
<dbReference type="EMBL" id="PDUD01000010">
    <property type="protein sequence ID" value="PHN07260.1"/>
    <property type="molecule type" value="Genomic_DNA"/>
</dbReference>
<evidence type="ECO:0000313" key="3">
    <source>
        <dbReference type="Proteomes" id="UP000223913"/>
    </source>
</evidence>
<dbReference type="Proteomes" id="UP000223913">
    <property type="component" value="Unassembled WGS sequence"/>
</dbReference>
<name>A0A2D0NFU7_FLAN2</name>
<sequence>MALAAITLWLTELIWRTGWDEFSWLWGSQSSIFGIIALVVIAYLLPVGVIRGISWKKLWLPGLELYFVGIIAFFLTKSIVYSLFLPFPVFDLSPYLLWLIMAMLVVTTASSFYYMTKNYLYPVKIAFIPLMVGAELLAAALSVLTAYLFMERGSFDQILLAAVRAGFPFFFITLLLGLMSVLSLRKLTLLRRGEPGEQQDEILDDMMMK</sequence>
<feature type="transmembrane region" description="Helical" evidence="1">
    <location>
        <begin position="127"/>
        <end position="149"/>
    </location>
</feature>
<gene>
    <name evidence="2" type="ORF">CRP01_06420</name>
</gene>
<dbReference type="AlphaFoldDB" id="A0A2D0NFU7"/>
<evidence type="ECO:0000256" key="1">
    <source>
        <dbReference type="SAM" id="Phobius"/>
    </source>
</evidence>
<feature type="transmembrane region" description="Helical" evidence="1">
    <location>
        <begin position="65"/>
        <end position="84"/>
    </location>
</feature>
<proteinExistence type="predicted"/>
<protein>
    <submittedName>
        <fullName evidence="2">Uncharacterized protein</fullName>
    </submittedName>
</protein>
<keyword evidence="1" id="KW-0472">Membrane</keyword>
<feature type="transmembrane region" description="Helical" evidence="1">
    <location>
        <begin position="32"/>
        <end position="53"/>
    </location>
</feature>
<keyword evidence="1" id="KW-0812">Transmembrane</keyword>
<feature type="transmembrane region" description="Helical" evidence="1">
    <location>
        <begin position="161"/>
        <end position="182"/>
    </location>
</feature>
<keyword evidence="3" id="KW-1185">Reference proteome</keyword>
<comment type="caution">
    <text evidence="2">The sequence shown here is derived from an EMBL/GenBank/DDBJ whole genome shotgun (WGS) entry which is preliminary data.</text>
</comment>
<feature type="transmembrane region" description="Helical" evidence="1">
    <location>
        <begin position="96"/>
        <end position="115"/>
    </location>
</feature>
<keyword evidence="1" id="KW-1133">Transmembrane helix</keyword>
<evidence type="ECO:0000313" key="2">
    <source>
        <dbReference type="EMBL" id="PHN07260.1"/>
    </source>
</evidence>
<reference evidence="2 3" key="1">
    <citation type="submission" date="2017-10" db="EMBL/GenBank/DDBJ databases">
        <title>The draft genome sequence of Lewinella nigricans NBRC 102662.</title>
        <authorList>
            <person name="Wang K."/>
        </authorList>
    </citation>
    <scope>NUCLEOTIDE SEQUENCE [LARGE SCALE GENOMIC DNA]</scope>
    <source>
        <strain evidence="2 3">NBRC 102662</strain>
    </source>
</reference>